<feature type="compositionally biased region" description="Acidic residues" evidence="4">
    <location>
        <begin position="702"/>
        <end position="741"/>
    </location>
</feature>
<feature type="region of interest" description="Disordered" evidence="4">
    <location>
        <begin position="661"/>
        <end position="857"/>
    </location>
</feature>
<keyword evidence="7" id="KW-1185">Reference proteome</keyword>
<feature type="compositionally biased region" description="Low complexity" evidence="4">
    <location>
        <begin position="433"/>
        <end position="455"/>
    </location>
</feature>
<sequence length="1538" mass="167149">MDMSPARRPTTPEHRDASSQNDDGDGDGDGDGNGREGSPVILTPGAKIRALVAAYDMDSDEDANTSANTETSNKKLGGEEPEVMKNKKVPVSRPLFTTMAADRAWVAGKGERAGSAGHMDHEEEEEEDEDEAPVRPKGKMAARMQAAAAAAAAADRSSSRGGRVDGLVLKGMGNGDRAAVSKNVNRDENMGADGDATMSTSTRKTSPVLESRSHSHFPLFVAQGSPKLNANEATQDTTDTTDDELPTTRGRRRNSRSIASNRSFSPLFVPQDSPVTKKNDKLVDGMETDDDADADADADDVDVDDNAPASSTAHNRLLALVEKKRKEREAREQLEAEKKAARLQRSSDLHEKLFSSDQVIDDGDDDADDDDLEAARKLTQHSRPSARKASKKALLEMNRETQRISRNMQLAHQAVTRKKITVDSFLERFRKNSAGTAPAGVVAPAPASSSVPASSDNEGQRRQSTPPSSPVEEESALGDEPADPAVEDTNTHKEVNVTNHEDLELPSVEDIFAGTARVVANAPPNPAPKLSSKPPSIAPATAPKSSKPARPAVRVRLSRQSIEENQKNDSDSDLEIITCPAKTRRTAVFENLPARNNQSSSSSTLLKLRTLAQLTSPSKMKQRSMTQGELEENLIRRARMQALREREEKIEDLKRKGVWVESAEERGKVEEEVEDLLEKARGEAREIARREKKEGKKKGEGDQDVVDLDDSEDEDYEGEEEEEEQVELSGSDEEDEDEEGEREGKGEGEEEESEDGDVRTEKGDEGTGQFIHKEADEAMISDDERSESEEPQVQGTDENAPRRKRRRVIMDDEDDDVDDLNENEPKNTLPKPHETPIRSQHSQPLFPHLPTTGHPLMGLTQAFGATFANSQDDQYSDGQEDSLALLRRMSNSERPVDELLERDFQQDIIRDSQGSGAVSDSLPLDIFASYPVASEDRVSESPAARTVASYSYSQAPEPTQDAGFVYSPFDQGRRFKDVPFSTVETVAVGGGGGNDMSPVARRGKGKLRRGPAAEFSDVEEEDGEDDDDDDDDGFLGKRSAFDVMRKASLGKSAKAKAKTPFDKTKSKAREVIDDVAEESEDEYAGLGGASDESDGEEDEIDLSMINDEGGEVVDEKQLAALNATHSRQQDEQQVNKLMRDITTGALGRRRGAATDDLDLSDSDDERIAARRRAKRREFAKMRKALLADEKIGMIAEDPKKSAFLRTIEDRDVDSDTPMAEFLGGDDDGDGTSSQNTPEQDVVMAGQLEGLENRHLAATNNNNNRKRPLDQSAHDAVNRRPPPHLRRKAGGVTIKKPSTLAEIRESVSFLLEGDEPNESEPLTGDILLSDEERPEEVRRAREGTTDEGQDDELETHLFSNGCGDGNGGSDRASSSSSGRGSGSTHSNPRRRRPRGKVVDRLSLRRQASSNAASTSTSTTPSTSTSGPRQAFFSTTTTSVPAFTRPPPLIHRATSNLSVSSVTTAESGVSVVTTGYSVSVTEGGCGGGGKKGSVNYYAAARERQRQWEVRRGERTRAGGKGGGKVVEGVLGGLLGGGEWE</sequence>
<keyword evidence="3" id="KW-0539">Nucleus</keyword>
<dbReference type="KEGG" id="pbl:PAAG_03348"/>
<dbReference type="GeneID" id="9098308"/>
<evidence type="ECO:0000313" key="7">
    <source>
        <dbReference type="Proteomes" id="UP000002059"/>
    </source>
</evidence>
<dbReference type="AlphaFoldDB" id="C1GWX4"/>
<feature type="compositionally biased region" description="Low complexity" evidence="4">
    <location>
        <begin position="256"/>
        <end position="265"/>
    </location>
</feature>
<dbReference type="Proteomes" id="UP000002059">
    <property type="component" value="Partially assembled WGS sequence"/>
</dbReference>
<dbReference type="OMA" id="ERFNFRP"/>
<feature type="compositionally biased region" description="Basic and acidic residues" evidence="4">
    <location>
        <begin position="393"/>
        <end position="403"/>
    </location>
</feature>
<feature type="compositionally biased region" description="Basic and acidic residues" evidence="4">
    <location>
        <begin position="275"/>
        <end position="284"/>
    </location>
</feature>
<feature type="region of interest" description="Disordered" evidence="4">
    <location>
        <begin position="989"/>
        <end position="1036"/>
    </location>
</feature>
<dbReference type="GO" id="GO:0007095">
    <property type="term" value="P:mitotic G2 DNA damage checkpoint signaling"/>
    <property type="evidence" value="ECO:0007669"/>
    <property type="project" value="TreeGrafter"/>
</dbReference>
<dbReference type="RefSeq" id="XP_002794803.1">
    <property type="nucleotide sequence ID" value="XM_002794757.1"/>
</dbReference>
<feature type="region of interest" description="Disordered" evidence="4">
    <location>
        <begin position="1257"/>
        <end position="1296"/>
    </location>
</feature>
<dbReference type="PANTHER" id="PTHR14396:SF10">
    <property type="entry name" value="CLASPIN"/>
    <property type="match status" value="1"/>
</dbReference>
<gene>
    <name evidence="6" type="ORF">PAAG_03348</name>
</gene>
<dbReference type="OrthoDB" id="2130597at2759"/>
<feature type="compositionally biased region" description="Low complexity" evidence="4">
    <location>
        <begin position="1368"/>
        <end position="1377"/>
    </location>
</feature>
<evidence type="ECO:0000259" key="5">
    <source>
        <dbReference type="Pfam" id="PF09444"/>
    </source>
</evidence>
<feature type="compositionally biased region" description="Acidic residues" evidence="4">
    <location>
        <begin position="471"/>
        <end position="486"/>
    </location>
</feature>
<dbReference type="GO" id="GO:0005634">
    <property type="term" value="C:nucleus"/>
    <property type="evidence" value="ECO:0007669"/>
    <property type="project" value="UniProtKB-SubCell"/>
</dbReference>
<dbReference type="eggNOG" id="ENOG502QSP5">
    <property type="taxonomic scope" value="Eukaryota"/>
</dbReference>
<feature type="compositionally biased region" description="Acidic residues" evidence="4">
    <location>
        <begin position="1016"/>
        <end position="1033"/>
    </location>
</feature>
<feature type="compositionally biased region" description="Basic and acidic residues" evidence="4">
    <location>
        <begin position="72"/>
        <end position="85"/>
    </location>
</feature>
<accession>C1GWX4</accession>
<dbReference type="EMBL" id="KN293998">
    <property type="protein sequence ID" value="EEH41062.1"/>
    <property type="molecule type" value="Genomic_DNA"/>
</dbReference>
<evidence type="ECO:0000256" key="1">
    <source>
        <dbReference type="ARBA" id="ARBA00004123"/>
    </source>
</evidence>
<organism evidence="6 7">
    <name type="scientific">Paracoccidioides lutzii (strain ATCC MYA-826 / Pb01)</name>
    <name type="common">Paracoccidioides brasiliensis</name>
    <dbReference type="NCBI Taxonomy" id="502779"/>
    <lineage>
        <taxon>Eukaryota</taxon>
        <taxon>Fungi</taxon>
        <taxon>Dikarya</taxon>
        <taxon>Ascomycota</taxon>
        <taxon>Pezizomycotina</taxon>
        <taxon>Eurotiomycetes</taxon>
        <taxon>Eurotiomycetidae</taxon>
        <taxon>Onygenales</taxon>
        <taxon>Ajellomycetaceae</taxon>
        <taxon>Paracoccidioides</taxon>
    </lineage>
</organism>
<feature type="compositionally biased region" description="Low complexity" evidence="4">
    <location>
        <begin position="141"/>
        <end position="154"/>
    </location>
</feature>
<dbReference type="GO" id="GO:0010997">
    <property type="term" value="F:anaphase-promoting complex binding"/>
    <property type="evidence" value="ECO:0007669"/>
    <property type="project" value="TreeGrafter"/>
</dbReference>
<evidence type="ECO:0000256" key="3">
    <source>
        <dbReference type="ARBA" id="ARBA00023242"/>
    </source>
</evidence>
<feature type="compositionally biased region" description="Basic and acidic residues" evidence="4">
    <location>
        <begin position="663"/>
        <end position="701"/>
    </location>
</feature>
<feature type="domain" description="DNA replication checkpoint mediator MRC1" evidence="5">
    <location>
        <begin position="1065"/>
        <end position="1205"/>
    </location>
</feature>
<dbReference type="InterPro" id="IPR024146">
    <property type="entry name" value="Claspin"/>
</dbReference>
<dbReference type="STRING" id="502779.C1GWX4"/>
<comment type="subcellular location">
    <subcellularLocation>
        <location evidence="1">Nucleus</location>
    </subcellularLocation>
</comment>
<dbReference type="InterPro" id="IPR018564">
    <property type="entry name" value="Repl_chkpnt_MRC1_dom"/>
</dbReference>
<reference evidence="6 7" key="1">
    <citation type="journal article" date="2011" name="PLoS Genet.">
        <title>Comparative genomic analysis of human fungal pathogens causing paracoccidioidomycosis.</title>
        <authorList>
            <person name="Desjardins C.A."/>
            <person name="Champion M.D."/>
            <person name="Holder J.W."/>
            <person name="Muszewska A."/>
            <person name="Goldberg J."/>
            <person name="Bailao A.M."/>
            <person name="Brigido M.M."/>
            <person name="Ferreira M.E."/>
            <person name="Garcia A.M."/>
            <person name="Grynberg M."/>
            <person name="Gujja S."/>
            <person name="Heiman D.I."/>
            <person name="Henn M.R."/>
            <person name="Kodira C.D."/>
            <person name="Leon-Narvaez H."/>
            <person name="Longo L.V."/>
            <person name="Ma L.J."/>
            <person name="Malavazi I."/>
            <person name="Matsuo A.L."/>
            <person name="Morais F.V."/>
            <person name="Pereira M."/>
            <person name="Rodriguez-Brito S."/>
            <person name="Sakthikumar S."/>
            <person name="Salem-Izacc S.M."/>
            <person name="Sykes S.M."/>
            <person name="Teixeira M.M."/>
            <person name="Vallejo M.C."/>
            <person name="Walter M.E."/>
            <person name="Yandava C."/>
            <person name="Young S."/>
            <person name="Zeng Q."/>
            <person name="Zucker J."/>
            <person name="Felipe M.S."/>
            <person name="Goldman G.H."/>
            <person name="Haas B.J."/>
            <person name="McEwen J.G."/>
            <person name="Nino-Vega G."/>
            <person name="Puccia R."/>
            <person name="San-Blas G."/>
            <person name="Soares C.M."/>
            <person name="Birren B.W."/>
            <person name="Cuomo C.A."/>
        </authorList>
    </citation>
    <scope>NUCLEOTIDE SEQUENCE [LARGE SCALE GENOMIC DNA]</scope>
    <source>
        <strain evidence="7">ATCC MYA-826 / Pb01</strain>
    </source>
</reference>
<dbReference type="PANTHER" id="PTHR14396">
    <property type="entry name" value="CLASPIN"/>
    <property type="match status" value="1"/>
</dbReference>
<evidence type="ECO:0000256" key="2">
    <source>
        <dbReference type="ARBA" id="ARBA00022553"/>
    </source>
</evidence>
<feature type="compositionally biased region" description="Basic and acidic residues" evidence="4">
    <location>
        <begin position="756"/>
        <end position="776"/>
    </location>
</feature>
<feature type="region of interest" description="Disordered" evidence="4">
    <location>
        <begin position="1309"/>
        <end position="1430"/>
    </location>
</feature>
<feature type="region of interest" description="Disordered" evidence="4">
    <location>
        <begin position="108"/>
        <end position="414"/>
    </location>
</feature>
<proteinExistence type="predicted"/>
<feature type="compositionally biased region" description="Basic and acidic residues" evidence="4">
    <location>
        <begin position="1266"/>
        <end position="1277"/>
    </location>
</feature>
<feature type="region of interest" description="Disordered" evidence="4">
    <location>
        <begin position="59"/>
        <end position="90"/>
    </location>
</feature>
<dbReference type="HOGENOM" id="CLU_002311_0_0_1"/>
<feature type="compositionally biased region" description="Acidic residues" evidence="4">
    <location>
        <begin position="286"/>
        <end position="305"/>
    </location>
</feature>
<feature type="region of interest" description="Disordered" evidence="4">
    <location>
        <begin position="520"/>
        <end position="552"/>
    </location>
</feature>
<feature type="compositionally biased region" description="Low complexity" evidence="4">
    <location>
        <begin position="1406"/>
        <end position="1424"/>
    </location>
</feature>
<dbReference type="Pfam" id="PF09444">
    <property type="entry name" value="MRC1"/>
    <property type="match status" value="1"/>
</dbReference>
<feature type="compositionally biased region" description="Acidic residues" evidence="4">
    <location>
        <begin position="122"/>
        <end position="131"/>
    </location>
</feature>
<feature type="compositionally biased region" description="Low complexity" evidence="4">
    <location>
        <begin position="528"/>
        <end position="552"/>
    </location>
</feature>
<feature type="compositionally biased region" description="Basic residues" evidence="4">
    <location>
        <begin position="378"/>
        <end position="391"/>
    </location>
</feature>
<feature type="compositionally biased region" description="Basic and acidic residues" evidence="4">
    <location>
        <begin position="489"/>
        <end position="503"/>
    </location>
</feature>
<dbReference type="VEuPathDB" id="FungiDB:PAAG_03348"/>
<feature type="compositionally biased region" description="Basic and acidic residues" evidence="4">
    <location>
        <begin position="321"/>
        <end position="354"/>
    </location>
</feature>
<feature type="compositionally biased region" description="Acidic residues" evidence="4">
    <location>
        <begin position="359"/>
        <end position="372"/>
    </location>
</feature>
<keyword evidence="2" id="KW-0597">Phosphoprotein</keyword>
<feature type="region of interest" description="Disordered" evidence="4">
    <location>
        <begin position="1"/>
        <end position="44"/>
    </location>
</feature>
<feature type="compositionally biased region" description="Acidic residues" evidence="4">
    <location>
        <begin position="811"/>
        <end position="822"/>
    </location>
</feature>
<feature type="region of interest" description="Disordered" evidence="4">
    <location>
        <begin position="433"/>
        <end position="506"/>
    </location>
</feature>
<evidence type="ECO:0000313" key="6">
    <source>
        <dbReference type="EMBL" id="EEH41062.1"/>
    </source>
</evidence>
<protein>
    <recommendedName>
        <fullName evidence="5">DNA replication checkpoint mediator MRC1 domain-containing protein</fullName>
    </recommendedName>
</protein>
<feature type="compositionally biased region" description="Basic and acidic residues" evidence="4">
    <location>
        <begin position="1334"/>
        <end position="1343"/>
    </location>
</feature>
<dbReference type="GO" id="GO:0033314">
    <property type="term" value="P:mitotic DNA replication checkpoint signaling"/>
    <property type="evidence" value="ECO:0007669"/>
    <property type="project" value="TreeGrafter"/>
</dbReference>
<feature type="compositionally biased region" description="Basic and acidic residues" evidence="4">
    <location>
        <begin position="1059"/>
        <end position="1072"/>
    </location>
</feature>
<feature type="compositionally biased region" description="Acidic residues" evidence="4">
    <location>
        <begin position="777"/>
        <end position="790"/>
    </location>
</feature>
<feature type="compositionally biased region" description="Acidic residues" evidence="4">
    <location>
        <begin position="1073"/>
        <end position="1083"/>
    </location>
</feature>
<feature type="region of interest" description="Disordered" evidence="4">
    <location>
        <begin position="1049"/>
        <end position="1099"/>
    </location>
</feature>
<evidence type="ECO:0000256" key="4">
    <source>
        <dbReference type="SAM" id="MobiDB-lite"/>
    </source>
</evidence>
<name>C1GWX4_PARBA</name>
<feature type="region of interest" description="Disordered" evidence="4">
    <location>
        <begin position="1209"/>
        <end position="1243"/>
    </location>
</feature>